<dbReference type="eggNOG" id="COG0613">
    <property type="taxonomic scope" value="Bacteria"/>
</dbReference>
<comment type="caution">
    <text evidence="1">The sequence shown here is derived from an EMBL/GenBank/DDBJ whole genome shotgun (WGS) entry which is preliminary data.</text>
</comment>
<protein>
    <recommendedName>
        <fullName evidence="3">PHP domain-containing protein</fullName>
    </recommendedName>
</protein>
<keyword evidence="2" id="KW-1185">Reference proteome</keyword>
<reference evidence="1 2" key="1">
    <citation type="submission" date="2008-11" db="EMBL/GenBank/DDBJ databases">
        <title>Draft genome sequence of Bacteroides pectinophilus (ATCC 43243).</title>
        <authorList>
            <person name="Sudarsanam P."/>
            <person name="Ley R."/>
            <person name="Guruge J."/>
            <person name="Turnbaugh P.J."/>
            <person name="Mahowald M."/>
            <person name="Liep D."/>
            <person name="Gordon J."/>
        </authorList>
    </citation>
    <scope>NUCLEOTIDE SEQUENCE [LARGE SCALE GENOMIC DNA]</scope>
    <source>
        <strain evidence="1 2">ATCC 43243</strain>
    </source>
</reference>
<gene>
    <name evidence="1" type="ORF">BACPEC_02084</name>
</gene>
<dbReference type="STRING" id="483218.BACPEC_02084"/>
<reference evidence="1 2" key="2">
    <citation type="submission" date="2008-11" db="EMBL/GenBank/DDBJ databases">
        <authorList>
            <person name="Fulton L."/>
            <person name="Clifton S."/>
            <person name="Fulton B."/>
            <person name="Xu J."/>
            <person name="Minx P."/>
            <person name="Pepin K.H."/>
            <person name="Johnson M."/>
            <person name="Bhonagiri V."/>
            <person name="Nash W.E."/>
            <person name="Mardis E.R."/>
            <person name="Wilson R.K."/>
        </authorList>
    </citation>
    <scope>NUCLEOTIDE SEQUENCE [LARGE SCALE GENOMIC DNA]</scope>
    <source>
        <strain evidence="1 2">ATCC 43243</strain>
    </source>
</reference>
<evidence type="ECO:0000313" key="2">
    <source>
        <dbReference type="Proteomes" id="UP000003136"/>
    </source>
</evidence>
<proteinExistence type="predicted"/>
<dbReference type="AlphaFoldDB" id="B7ASM9"/>
<evidence type="ECO:0000313" key="1">
    <source>
        <dbReference type="EMBL" id="EEC57575.1"/>
    </source>
</evidence>
<sequence>MPILAHPTLYHLGNDVMRDMLAALKADGLAGMECIYSTYTMGEEIQMRRLAKEFGLIPSGGSDFHGANKPSISLGTGKGHLFVPESILEPIRKHAH</sequence>
<dbReference type="Gene3D" id="3.20.20.140">
    <property type="entry name" value="Metal-dependent hydrolases"/>
    <property type="match status" value="1"/>
</dbReference>
<dbReference type="HOGENOM" id="CLU_2435705_0_0_9"/>
<organism evidence="1 2">
    <name type="scientific">[Bacteroides] pectinophilus ATCC 43243</name>
    <dbReference type="NCBI Taxonomy" id="483218"/>
    <lineage>
        <taxon>Bacteria</taxon>
        <taxon>Bacillati</taxon>
        <taxon>Bacillota</taxon>
        <taxon>Clostridia</taxon>
        <taxon>Eubacteriales</taxon>
    </lineage>
</organism>
<name>B7ASM9_9FIRM</name>
<dbReference type="EMBL" id="ABVQ01000036">
    <property type="protein sequence ID" value="EEC57575.1"/>
    <property type="molecule type" value="Genomic_DNA"/>
</dbReference>
<accession>B7ASM9</accession>
<dbReference type="InterPro" id="IPR016195">
    <property type="entry name" value="Pol/histidinol_Pase-like"/>
</dbReference>
<dbReference type="SUPFAM" id="SSF89550">
    <property type="entry name" value="PHP domain-like"/>
    <property type="match status" value="1"/>
</dbReference>
<evidence type="ECO:0008006" key="3">
    <source>
        <dbReference type="Google" id="ProtNLM"/>
    </source>
</evidence>
<dbReference type="Proteomes" id="UP000003136">
    <property type="component" value="Unassembled WGS sequence"/>
</dbReference>